<sequence length="385" mass="43901">MSSPSKIPLTEPISILSLHQDLLLNCLARVSRLDYPTLSLVCKHFRSTIASSEIYKTRQLLNRTEKCLYFCFQFPSEPNPLWFTLCRNPNRTVANKSSGYVMVQIQSPNKHLHPMKWSDLVAVGSNIYKFGGSDDPLNNERKRNVPWRSSSSVSVLDCRSHTWHDAPSMGMMRDLSASSSLVDGKIYVAGGCDLNSSNRIEVFDPKTQTWGYVTSPRISVKETHNEFCVKRVLVETLGLEGKLYLFGNGEFVVYNPKEDSWSPIGMEEDSDISCAINNRHCVVDDVLFYWEKGVFKWYDSKVRSWKELLGVVGLPAFKWCEMVDLGGKMAVWWEDTSPNGEEGQIWCAEIALERRHGDEIWGYVEWFDLMLTVEATCRYALSVSV</sequence>
<dbReference type="OMA" id="KETHNEF"/>
<dbReference type="SUPFAM" id="SSF81383">
    <property type="entry name" value="F-box domain"/>
    <property type="match status" value="1"/>
</dbReference>
<dbReference type="PANTHER" id="PTHR24414">
    <property type="entry name" value="F-BOX/KELCH-REPEAT PROTEIN SKIP4"/>
    <property type="match status" value="1"/>
</dbReference>
<dbReference type="SMART" id="SM00256">
    <property type="entry name" value="FBOX"/>
    <property type="match status" value="1"/>
</dbReference>
<dbReference type="Gramene" id="KFK37513">
    <property type="protein sequence ID" value="KFK37513"/>
    <property type="gene ID" value="AALP_AA4G267000"/>
</dbReference>
<organism evidence="2 3">
    <name type="scientific">Arabis alpina</name>
    <name type="common">Alpine rock-cress</name>
    <dbReference type="NCBI Taxonomy" id="50452"/>
    <lineage>
        <taxon>Eukaryota</taxon>
        <taxon>Viridiplantae</taxon>
        <taxon>Streptophyta</taxon>
        <taxon>Embryophyta</taxon>
        <taxon>Tracheophyta</taxon>
        <taxon>Spermatophyta</taxon>
        <taxon>Magnoliopsida</taxon>
        <taxon>eudicotyledons</taxon>
        <taxon>Gunneridae</taxon>
        <taxon>Pentapetalae</taxon>
        <taxon>rosids</taxon>
        <taxon>malvids</taxon>
        <taxon>Brassicales</taxon>
        <taxon>Brassicaceae</taxon>
        <taxon>Arabideae</taxon>
        <taxon>Arabis</taxon>
    </lineage>
</organism>
<dbReference type="Pfam" id="PF00646">
    <property type="entry name" value="F-box"/>
    <property type="match status" value="1"/>
</dbReference>
<dbReference type="OrthoDB" id="45365at2759"/>
<dbReference type="Gene3D" id="2.120.10.80">
    <property type="entry name" value="Kelch-type beta propeller"/>
    <property type="match status" value="1"/>
</dbReference>
<dbReference type="AlphaFoldDB" id="A0A087H5W1"/>
<dbReference type="InterPro" id="IPR001810">
    <property type="entry name" value="F-box_dom"/>
</dbReference>
<accession>A0A087H5W1</accession>
<dbReference type="CDD" id="cd22152">
    <property type="entry name" value="F-box_AtAFR-like"/>
    <property type="match status" value="1"/>
</dbReference>
<dbReference type="InterPro" id="IPR057499">
    <property type="entry name" value="Kelch_FKB95"/>
</dbReference>
<evidence type="ECO:0000259" key="1">
    <source>
        <dbReference type="PROSITE" id="PS50181"/>
    </source>
</evidence>
<proteinExistence type="predicted"/>
<dbReference type="SUPFAM" id="SSF117281">
    <property type="entry name" value="Kelch motif"/>
    <property type="match status" value="1"/>
</dbReference>
<gene>
    <name evidence="2" type="ordered locus">AALP_Aa4g267000</name>
</gene>
<evidence type="ECO:0000313" key="3">
    <source>
        <dbReference type="Proteomes" id="UP000029120"/>
    </source>
</evidence>
<dbReference type="EMBL" id="CM002872">
    <property type="protein sequence ID" value="KFK37513.1"/>
    <property type="molecule type" value="Genomic_DNA"/>
</dbReference>
<reference evidence="3" key="1">
    <citation type="journal article" date="2015" name="Nat. Plants">
        <title>Genome expansion of Arabis alpina linked with retrotransposition and reduced symmetric DNA methylation.</title>
        <authorList>
            <person name="Willing E.M."/>
            <person name="Rawat V."/>
            <person name="Mandakova T."/>
            <person name="Maumus F."/>
            <person name="James G.V."/>
            <person name="Nordstroem K.J."/>
            <person name="Becker C."/>
            <person name="Warthmann N."/>
            <person name="Chica C."/>
            <person name="Szarzynska B."/>
            <person name="Zytnicki M."/>
            <person name="Albani M.C."/>
            <person name="Kiefer C."/>
            <person name="Bergonzi S."/>
            <person name="Castaings L."/>
            <person name="Mateos J.L."/>
            <person name="Berns M.C."/>
            <person name="Bujdoso N."/>
            <person name="Piofczyk T."/>
            <person name="de Lorenzo L."/>
            <person name="Barrero-Sicilia C."/>
            <person name="Mateos I."/>
            <person name="Piednoel M."/>
            <person name="Hagmann J."/>
            <person name="Chen-Min-Tao R."/>
            <person name="Iglesias-Fernandez R."/>
            <person name="Schuster S.C."/>
            <person name="Alonso-Blanco C."/>
            <person name="Roudier F."/>
            <person name="Carbonero P."/>
            <person name="Paz-Ares J."/>
            <person name="Davis S.J."/>
            <person name="Pecinka A."/>
            <person name="Quesneville H."/>
            <person name="Colot V."/>
            <person name="Lysak M.A."/>
            <person name="Weigel D."/>
            <person name="Coupland G."/>
            <person name="Schneeberger K."/>
        </authorList>
    </citation>
    <scope>NUCLEOTIDE SEQUENCE [LARGE SCALE GENOMIC DNA]</scope>
    <source>
        <strain evidence="3">cv. Pajares</strain>
    </source>
</reference>
<dbReference type="InterPro" id="IPR036047">
    <property type="entry name" value="F-box-like_dom_sf"/>
</dbReference>
<feature type="domain" description="F-box" evidence="1">
    <location>
        <begin position="12"/>
        <end position="58"/>
    </location>
</feature>
<dbReference type="Pfam" id="PF25210">
    <property type="entry name" value="Kelch_FKB95"/>
    <property type="match status" value="1"/>
</dbReference>
<name>A0A087H5W1_ARAAL</name>
<protein>
    <recommendedName>
        <fullName evidence="1">F-box domain-containing protein</fullName>
    </recommendedName>
</protein>
<keyword evidence="3" id="KW-1185">Reference proteome</keyword>
<dbReference type="eggNOG" id="KOG1072">
    <property type="taxonomic scope" value="Eukaryota"/>
</dbReference>
<dbReference type="InterPro" id="IPR050354">
    <property type="entry name" value="F-box/kelch-repeat_ARATH"/>
</dbReference>
<dbReference type="PROSITE" id="PS50181">
    <property type="entry name" value="FBOX"/>
    <property type="match status" value="1"/>
</dbReference>
<dbReference type="InterPro" id="IPR015915">
    <property type="entry name" value="Kelch-typ_b-propeller"/>
</dbReference>
<evidence type="ECO:0000313" key="2">
    <source>
        <dbReference type="EMBL" id="KFK37513.1"/>
    </source>
</evidence>
<dbReference type="PANTHER" id="PTHR24414:SF95">
    <property type="entry name" value="F-BOX DOMAIN-CONTAINING PROTEIN"/>
    <property type="match status" value="1"/>
</dbReference>
<dbReference type="Proteomes" id="UP000029120">
    <property type="component" value="Chromosome 4"/>
</dbReference>